<keyword evidence="4" id="KW-0964">Secreted</keyword>
<evidence type="ECO:0000313" key="14">
    <source>
        <dbReference type="Proteomes" id="UP000014500"/>
    </source>
</evidence>
<evidence type="ECO:0000256" key="1">
    <source>
        <dbReference type="ARBA" id="ARBA00004613"/>
    </source>
</evidence>
<dbReference type="Pfam" id="PF09172">
    <property type="entry name" value="Vit_open_b-sht"/>
    <property type="match status" value="1"/>
</dbReference>
<feature type="domain" description="Vitellogenin" evidence="11">
    <location>
        <begin position="8"/>
        <end position="614"/>
    </location>
</feature>
<dbReference type="SMART" id="SM01169">
    <property type="entry name" value="DUF1943"/>
    <property type="match status" value="1"/>
</dbReference>
<dbReference type="InterPro" id="IPR015817">
    <property type="entry name" value="Vitellinogen_open_b-sht_sub1"/>
</dbReference>
<dbReference type="PROSITE" id="PS51211">
    <property type="entry name" value="VITELLOGENIN"/>
    <property type="match status" value="1"/>
</dbReference>
<dbReference type="GO" id="GO:0005576">
    <property type="term" value="C:extracellular region"/>
    <property type="evidence" value="ECO:0007669"/>
    <property type="project" value="UniProtKB-SubCell"/>
</dbReference>
<dbReference type="InterPro" id="IPR001846">
    <property type="entry name" value="VWF_type-D"/>
</dbReference>
<dbReference type="InterPro" id="IPR015255">
    <property type="entry name" value="Vitellinogen_open_b-sht"/>
</dbReference>
<dbReference type="Gene3D" id="1.25.10.20">
    <property type="entry name" value="Vitellinogen, superhelical"/>
    <property type="match status" value="1"/>
</dbReference>
<organism evidence="13 14">
    <name type="scientific">Strigamia maritima</name>
    <name type="common">European centipede</name>
    <name type="synonym">Geophilus maritimus</name>
    <dbReference type="NCBI Taxonomy" id="126957"/>
    <lineage>
        <taxon>Eukaryota</taxon>
        <taxon>Metazoa</taxon>
        <taxon>Ecdysozoa</taxon>
        <taxon>Arthropoda</taxon>
        <taxon>Myriapoda</taxon>
        <taxon>Chilopoda</taxon>
        <taxon>Pleurostigmophora</taxon>
        <taxon>Geophilomorpha</taxon>
        <taxon>Linotaeniidae</taxon>
        <taxon>Strigamia</taxon>
    </lineage>
</organism>
<evidence type="ECO:0008006" key="15">
    <source>
        <dbReference type="Google" id="ProtNLM"/>
    </source>
</evidence>
<accession>T1J6R0</accession>
<dbReference type="InterPro" id="IPR011030">
    <property type="entry name" value="Lipovitellin_superhlx_dom"/>
</dbReference>
<dbReference type="SUPFAM" id="SSF53474">
    <property type="entry name" value="alpha/beta-Hydrolases"/>
    <property type="match status" value="1"/>
</dbReference>
<comment type="similarity">
    <text evidence="2">Belongs to the AB hydrolase superfamily. Lipase family.</text>
</comment>
<dbReference type="PROSITE" id="PS51233">
    <property type="entry name" value="VWFD"/>
    <property type="match status" value="1"/>
</dbReference>
<evidence type="ECO:0000256" key="5">
    <source>
        <dbReference type="ARBA" id="ARBA00022729"/>
    </source>
</evidence>
<dbReference type="InterPro" id="IPR013818">
    <property type="entry name" value="Lipase"/>
</dbReference>
<evidence type="ECO:0000256" key="2">
    <source>
        <dbReference type="ARBA" id="ARBA00010701"/>
    </source>
</evidence>
<dbReference type="InterPro" id="IPR009454">
    <property type="entry name" value="Lipid_transpt_open_b-sht"/>
</dbReference>
<keyword evidence="3" id="KW-0813">Transport</keyword>
<dbReference type="InterPro" id="IPR029058">
    <property type="entry name" value="AB_hydrolase_fold"/>
</dbReference>
<dbReference type="SUPFAM" id="SSF48431">
    <property type="entry name" value="Lipovitellin-phosvitin complex, superhelical domain"/>
    <property type="match status" value="1"/>
</dbReference>
<evidence type="ECO:0000256" key="4">
    <source>
        <dbReference type="ARBA" id="ARBA00022525"/>
    </source>
</evidence>
<keyword evidence="8" id="KW-1015">Disulfide bond</keyword>
<evidence type="ECO:0000259" key="12">
    <source>
        <dbReference type="PROSITE" id="PS51233"/>
    </source>
</evidence>
<sequence>MRARGLNYTTGFVYKYNYAAEIETGLIGVDENTAVIRLNAALDLHATSACRLRLTITHVSIIGLDKTQSELLQLQLRSESIEFEVMENGEIKNTCTKRNPHDKATNVLKGIVSLLQTAHTINTGRKRRHRNDVDIFGNCPTLFTIQPGWKTTLINREKNLEKCIQLGNTNHIIGRRPRSLPLVRGTQKCRQAVTTILNHANCEEKHILNPFSNGQAGAITKINQNLHFLQRKPIPSENNTFSCMEMKSLIMEPINQNLRQTTNPVTESQQLIQELCKDTKRGVSSSTLSAFENLIGVLESCTGDQLVQILNWTDNSCLDNPRIKTILLDALIGVDTAASISVMSSLSVRDALPMSVRNSWFNSLGFRYHVDPQQIAALTPLFTSSMSKQTQLAVSTYLSIYCRFNSSCIRDNNVQQFVQLLQEKLLNQCVPFNHSVGDEVVLIALKSLGNLGLGSVPRLTQCAINSETPVYLRVAAIESFRRISCLESRQKIFELFQHRNNPSELRIVAYLESMRCPTPALIQSIEQILTSETVNQVGSFVWTHLRNIRESSDECKAALQSLLSNINLGMKFSKDGRKFSRFYETSFYSELLDTGVHAESYVIFPTDSYLPRSLMINLTSDVFGKTVHLFEVSIRSEGMESLVETAFGPKGLFPTKSTPGSTYKGRIDEEKLDQISQKELPKSRFGRHPQAFASIKVLGNEMWVWSSGDDELVTRLSQAFDWRHHLTKLAEEQQIQLSRTSKLVDTHLRYPTGTGFALETFFESSAALELSAAGRVDIRNLISSGSAHIEGSVTPSGVLRLATGFYVEGIGLKMHTTFVSTAVIEGRMEMRARQLFRTHINVPIDKMFTAELQHQVIIVDATGDHQIEGIIQDRQEAHYCSGSLTSTPLGFQFCGHLSYPNASQVHSAPYFPLTGPAALQLLIEKTDPSLDTFVIEYRYEEEKLIHSNDHLHIFLLSFNTPRSNIDRQLTAEFLHNRHDKHVTLRLITPWKKATLTGNYLNEPNHKKLDATVTIDRQKYLVQSEWRRETFADMIRIIPNLYIRTPSAPLCALSGSIVLQADKKLTIDLQLEHLSTQLITLKGDIIKSERHPVRLDWNLRFVSPILKTFLTGSYQVDADVLVLTCSAHYSWRDSEQQLIELLSKVRKTALPNHRLNRLTFMSHLQLSAFPQYNTLLAWTFMSAEGHMENTVRLGLGEQAEQLPHQMKLEQIFSYVGTIKRNNFTALFRFSYPVKNLEMGLSIDHSNQPRKLATRIALHTSSLQKMCIMLNLTDHTKTLAELEVQLKFEMPNRTVIITSHLEEQDLRHYLLNCTASWNPGKQITAIADYINKSHRKQLYHTISTNLTTINQHVWQWNCNLIAKENHIHLGNTIESPINNIYSTILNLTKPHFAKYWLFTQLTWPLTEYTAEANLTLGDEKILQTQVSLAPNTQIISYAATKIYDDVLSLDLDFFWDAKRNRSQCITFGGEYRKLSPDKSKGRIDFTLPGQNISGHILKTQQGYWGFGPLFYRTAMVLEWSPTEKMSLDVNADRVIQGYRQENRFETQLQTPFNNFERTTIKMTSVDDAMEWQRQILIVNNERFQLGANAKLTEILDSQRSEASVFWRSNITKDWQKADLGGWYVSGHNHMTSQMNLEWDNDKKISFQVDVNNQSTMQLERFSGGFNLTSPWFTGTTLATRLHHARHGAFIDSWFHTQWASSKRFKVHVKTNDDQYGKRFNLTIDTPVTGYKQIGLEANHLMEETRLSTNAAFKWRKDRKVQIHISACAVSLDRHSSNLSAKFEITTPFASFDVLATEFSWIHDKHSTGVRMAFQWPTSKTFRIDAKTLKGNRVGIERQIQIQTPWSGYERFGALLSYKITNNRINCSAIVNRDKPLIDCRFTHNVNKNGAQTTFTLVTTSETVWLKVIRQNKKFGGEMVNRKVEIQLPKRQIQASADIDIDDLLTWKANIDVNANGSRLVTIDMHQLIRSSNWNHETRIVWKETPFLHLFIHGEKDGPTKGHLCLSTDFDVASNSSCNDDPNKIVQVRIDSEETATSVKFNIDVSHPKWPFHVTITKSDMGANSVRLRGVISWENQTQTSVAEFDAVWSGRPTGRSLGLTFIHPIYRTVVVNGSYEKNSTSFEHKIQLVLDEDRKIGYEILTEIVSVGDEKKHRASFALIHAMRIVKMQGILTKDKKSTRGKLEINWDAERHSEQVVVIRAESLNPHDGHFEALIGFRHPKLQNEFIAAGSLSYANASELFNARFFANYSSDPRELASVSVRVANASKDNDTNFAAIANIVHESTGINCEVRTRGKQTSTNTMIEGVFNYLDRYEISHEKIISVEIDTNKKELEIKMVNDGRNQSFAAQITNTETQCDVHLNQDEQFNIVHILVDKEHWRSSFALAKNDHSRYKVLSGFDDNVRRIGFTAVANDTNDPDINVQLLLETPYLVVSEILWKLDISTTIKNSQKYIKDRTIRFVDDIQTNWNEIQNELDEEISEKMEIVSDKIYDFMQPITKHLRESLNRFQTEMRQITSQFTSSYDKNIFFIKDAIVWINIRFGQQFVHITESVTKSWHDFIRELERIHSTITEMLWEWKETTSDVIDEMCTDIVKWIVSRLEASEIFLTNFRTEWKTQLTHIFHLAKTTLIACYNRLKNATSVISEILSSIWNSFTKIGSKISQVWTDFKSFVSDHWYEFRTRFTQSELYVTLRAWVVDTYYTILDTFKYEIYEPFMERVRSVIRILSEHPLIVMIRKAACKLWSTVRSWVESVLNNPHVRTFRTTIVTIYQKIKWFVDYHHLSSNWKRLPLRLYDLYKSVTQRRGYQLNVRMDTRNKVLFLPSEGQIRTEQHLPMPWYSLTQIPKFQQLPEIRTIQWFWSTISSRRTTIWEKYYQYRPYFSPSTWLPPFPTFAAFASDYFFITLDGVHYAYTGECVYVLAHDFAGGNLSLSVDFSSRPFSLILLIGGKEVEIGSKVSVNGRKSELPLIIGDANIVRHGNILYVYPARGTSLQCHLEYEVCWLWMDGWYFGRTAGLLGRYNNEPSDDVVLGNASFPSQWEVGRGGCKSHVNRAPIVSDFQSDIDCWSYFENQYSFFKLCFSRVDPAPFLSSCRGDSFQGLGLCRTALSYVSACDFQGIPLAMPYECVHCTSLDDTEMRAGDNITVRSGQVAPSADVVLIFGPGVGKQQCDIQSLFHRFFGGHGVNDRPHIRTLDGELFGDARQFASSWSSFTTPTSGTGVEDAFAALQFSSNLPFRIGVSKIFVPLLCVPCARSTNSLVGMDYPEVHRMLIEDGISIHLLLDHDFDIKRTKDFFGLDAKRAYTSKDARAKRVTGDADLRHQVQPPKFICVPLALESNGTLFSSKRLGDGRANKKNFLNVFARRVADAVSHGHECQQCDCIASSQHGSGRVHCQPCHFPKPISDSRHVSNLTDVTHWTHPGGPFPDLLRFCQIHLKRSTRDFFSLPGILILLLQDEPDELELVTNKTGILHLSDFDGEKKTKVIVHGFLHSVNEKWVSVMKRELLLKEDCNVIFVEWGDGAGLPYMQACANARVTGDQVAHMLRFLKQEANLDLKRVHIIGQGLGAHVAGYAGKTSKVGRITALDPVDPYFSGSDTKVRLDKSDADFVDVIHTDGSSLLTLGMGMNKPIGHVDFYPNNGRDQPGCGDLLDRVTGSFWDLMRLNLIGAREGLACSHRRAIDLFTESINTKCSYVAFPCKDVDEFKSGKCRFCHHGKCSRIGYPSDEFKGRGSMYLSTNGGSPFCRFTFLTNVTISTNQKATTGEIYAQVLGRSGRSDFSRINNESLNVRSRATYTTTLLSVVEISEIIGIRVKFVD</sequence>
<dbReference type="STRING" id="126957.T1J6R0"/>
<dbReference type="PANTHER" id="PTHR23345:SF15">
    <property type="entry name" value="VITELLOGENIN 1-RELATED"/>
    <property type="match status" value="1"/>
</dbReference>
<dbReference type="SMART" id="SM00216">
    <property type="entry name" value="VWD"/>
    <property type="match status" value="1"/>
</dbReference>
<dbReference type="eggNOG" id="KOG4338">
    <property type="taxonomic scope" value="Eukaryota"/>
</dbReference>
<keyword evidence="14" id="KW-1185">Reference proteome</keyword>
<dbReference type="PANTHER" id="PTHR23345">
    <property type="entry name" value="VITELLOGENIN-RELATED"/>
    <property type="match status" value="1"/>
</dbReference>
<dbReference type="GO" id="GO:0006629">
    <property type="term" value="P:lipid metabolic process"/>
    <property type="evidence" value="ECO:0007669"/>
    <property type="project" value="InterPro"/>
</dbReference>
<dbReference type="CDD" id="cd00707">
    <property type="entry name" value="Pancreat_lipase_like"/>
    <property type="match status" value="1"/>
</dbReference>
<evidence type="ECO:0000259" key="11">
    <source>
        <dbReference type="PROSITE" id="PS51211"/>
    </source>
</evidence>
<dbReference type="InterPro" id="IPR050733">
    <property type="entry name" value="Vitellogenin/Apolipophorin"/>
</dbReference>
<dbReference type="GO" id="GO:0005319">
    <property type="term" value="F:lipid transporter activity"/>
    <property type="evidence" value="ECO:0007669"/>
    <property type="project" value="InterPro"/>
</dbReference>
<dbReference type="Gene3D" id="2.20.50.20">
    <property type="entry name" value="Lipovitellin. Chain A, domain 3"/>
    <property type="match status" value="1"/>
</dbReference>
<comment type="caution">
    <text evidence="10">Lacks conserved residue(s) required for the propagation of feature annotation.</text>
</comment>
<dbReference type="InterPro" id="IPR033906">
    <property type="entry name" value="Lipase_N"/>
</dbReference>
<dbReference type="Pfam" id="PF06448">
    <property type="entry name" value="DUF1081"/>
    <property type="match status" value="1"/>
</dbReference>
<dbReference type="Pfam" id="PF01347">
    <property type="entry name" value="Vitellogenin_N"/>
    <property type="match status" value="1"/>
</dbReference>
<dbReference type="Pfam" id="PF00151">
    <property type="entry name" value="Lipase"/>
    <property type="match status" value="1"/>
</dbReference>
<evidence type="ECO:0000256" key="7">
    <source>
        <dbReference type="ARBA" id="ARBA00023055"/>
    </source>
</evidence>
<keyword evidence="7" id="KW-0445">Lipid transport</keyword>
<dbReference type="GO" id="GO:0016298">
    <property type="term" value="F:lipase activity"/>
    <property type="evidence" value="ECO:0007669"/>
    <property type="project" value="InterPro"/>
</dbReference>
<evidence type="ECO:0000256" key="8">
    <source>
        <dbReference type="ARBA" id="ARBA00023157"/>
    </source>
</evidence>
<dbReference type="InterPro" id="IPR015816">
    <property type="entry name" value="Vitellinogen_b-sht_N"/>
</dbReference>
<dbReference type="Proteomes" id="UP000014500">
    <property type="component" value="Unassembled WGS sequence"/>
</dbReference>
<dbReference type="Pfam" id="PF00094">
    <property type="entry name" value="VWD"/>
    <property type="match status" value="1"/>
</dbReference>
<reference evidence="13" key="2">
    <citation type="submission" date="2015-02" db="UniProtKB">
        <authorList>
            <consortium name="EnsemblMetazoa"/>
        </authorList>
    </citation>
    <scope>IDENTIFICATION</scope>
</reference>
<dbReference type="Gene3D" id="2.20.80.10">
    <property type="entry name" value="Lipovitellin-phosvitin complex, chain A, domain 4"/>
    <property type="match status" value="1"/>
</dbReference>
<name>T1J6R0_STRMM</name>
<dbReference type="InterPro" id="IPR015819">
    <property type="entry name" value="Lipid_transp_b-sht_shell"/>
</dbReference>
<dbReference type="EMBL" id="JH431883">
    <property type="status" value="NOT_ANNOTATED_CDS"/>
    <property type="molecule type" value="Genomic_DNA"/>
</dbReference>
<dbReference type="SMART" id="SM00638">
    <property type="entry name" value="LPD_N"/>
    <property type="match status" value="1"/>
</dbReference>
<dbReference type="InterPro" id="IPR000734">
    <property type="entry name" value="TAG_lipase"/>
</dbReference>
<dbReference type="OMA" id="IPHYACQ"/>
<evidence type="ECO:0000256" key="3">
    <source>
        <dbReference type="ARBA" id="ARBA00022448"/>
    </source>
</evidence>
<dbReference type="Gene3D" id="2.30.230.10">
    <property type="entry name" value="Lipovitellin, beta-sheet shell regions, chain A"/>
    <property type="match status" value="1"/>
</dbReference>
<keyword evidence="6" id="KW-0758">Storage protein</keyword>
<dbReference type="InterPro" id="IPR001747">
    <property type="entry name" value="Vitellogenin_N"/>
</dbReference>
<protein>
    <recommendedName>
        <fullName evidence="15">Vitellogenin domain-containing protein</fullName>
    </recommendedName>
</protein>
<proteinExistence type="inferred from homology"/>
<dbReference type="GO" id="GO:0045735">
    <property type="term" value="F:nutrient reservoir activity"/>
    <property type="evidence" value="ECO:0007669"/>
    <property type="project" value="UniProtKB-KW"/>
</dbReference>
<evidence type="ECO:0000313" key="13">
    <source>
        <dbReference type="EnsemblMetazoa" id="SMAR009332-PA"/>
    </source>
</evidence>
<evidence type="ECO:0000256" key="10">
    <source>
        <dbReference type="PROSITE-ProRule" id="PRU00557"/>
    </source>
</evidence>
<keyword evidence="5" id="KW-0732">Signal</keyword>
<reference evidence="14" key="1">
    <citation type="submission" date="2011-05" db="EMBL/GenBank/DDBJ databases">
        <authorList>
            <person name="Richards S.R."/>
            <person name="Qu J."/>
            <person name="Jiang H."/>
            <person name="Jhangiani S.N."/>
            <person name="Agravi P."/>
            <person name="Goodspeed R."/>
            <person name="Gross S."/>
            <person name="Mandapat C."/>
            <person name="Jackson L."/>
            <person name="Mathew T."/>
            <person name="Pu L."/>
            <person name="Thornton R."/>
            <person name="Saada N."/>
            <person name="Wilczek-Boney K.B."/>
            <person name="Lee S."/>
            <person name="Kovar C."/>
            <person name="Wu Y."/>
            <person name="Scherer S.E."/>
            <person name="Worley K.C."/>
            <person name="Muzny D.M."/>
            <person name="Gibbs R."/>
        </authorList>
    </citation>
    <scope>NUCLEOTIDE SEQUENCE</scope>
    <source>
        <strain evidence="14">Brora</strain>
    </source>
</reference>
<dbReference type="HOGENOM" id="CLU_224311_0_0_1"/>
<evidence type="ECO:0000256" key="9">
    <source>
        <dbReference type="ARBA" id="ARBA00023180"/>
    </source>
</evidence>
<comment type="subcellular location">
    <subcellularLocation>
        <location evidence="1">Secreted</location>
    </subcellularLocation>
</comment>
<keyword evidence="9" id="KW-0325">Glycoprotein</keyword>
<dbReference type="Gene3D" id="3.40.50.1820">
    <property type="entry name" value="alpha/beta hydrolase"/>
    <property type="match status" value="1"/>
</dbReference>
<dbReference type="EnsemblMetazoa" id="SMAR009332-RA">
    <property type="protein sequence ID" value="SMAR009332-PA"/>
    <property type="gene ID" value="SMAR009332"/>
</dbReference>
<dbReference type="PRINTS" id="PR00821">
    <property type="entry name" value="TAGLIPASE"/>
</dbReference>
<evidence type="ECO:0000256" key="6">
    <source>
        <dbReference type="ARBA" id="ARBA00022761"/>
    </source>
</evidence>
<dbReference type="PhylomeDB" id="T1J6R0"/>
<feature type="domain" description="VWFD" evidence="12">
    <location>
        <begin position="2888"/>
        <end position="3044"/>
    </location>
</feature>
<dbReference type="SUPFAM" id="SSF56968">
    <property type="entry name" value="Lipovitellin-phosvitin complex, beta-sheet shell regions"/>
    <property type="match status" value="2"/>
</dbReference>